<accession>A0A0M0JRV6</accession>
<dbReference type="SUPFAM" id="SSF47473">
    <property type="entry name" value="EF-hand"/>
    <property type="match status" value="1"/>
</dbReference>
<keyword evidence="1" id="KW-0106">Calcium</keyword>
<dbReference type="EMBL" id="JWZX01002485">
    <property type="protein sequence ID" value="KOO28963.1"/>
    <property type="molecule type" value="Genomic_DNA"/>
</dbReference>
<keyword evidence="5" id="KW-1185">Reference proteome</keyword>
<feature type="domain" description="EF-hand" evidence="3">
    <location>
        <begin position="435"/>
        <end position="463"/>
    </location>
</feature>
<proteinExistence type="predicted"/>
<dbReference type="OrthoDB" id="186625at2759"/>
<name>A0A0M0JRV6_9EUKA</name>
<dbReference type="InterPro" id="IPR002048">
    <property type="entry name" value="EF_hand_dom"/>
</dbReference>
<feature type="domain" description="EF-hand" evidence="3">
    <location>
        <begin position="337"/>
        <end position="372"/>
    </location>
</feature>
<feature type="compositionally biased region" description="Polar residues" evidence="2">
    <location>
        <begin position="181"/>
        <end position="191"/>
    </location>
</feature>
<feature type="domain" description="EF-hand" evidence="3">
    <location>
        <begin position="373"/>
        <end position="408"/>
    </location>
</feature>
<dbReference type="GO" id="GO:0016301">
    <property type="term" value="F:kinase activity"/>
    <property type="evidence" value="ECO:0007669"/>
    <property type="project" value="UniProtKB-KW"/>
</dbReference>
<dbReference type="PANTHER" id="PTHR20875">
    <property type="entry name" value="EF-HAND CALCIUM-BINDING DOMAIN-CONTAINING PROTEIN 6-RELATED"/>
    <property type="match status" value="1"/>
</dbReference>
<comment type="caution">
    <text evidence="4">The sequence shown here is derived from an EMBL/GenBank/DDBJ whole genome shotgun (WGS) entry which is preliminary data.</text>
</comment>
<dbReference type="InterPro" id="IPR018247">
    <property type="entry name" value="EF_Hand_1_Ca_BS"/>
</dbReference>
<dbReference type="PROSITE" id="PS00018">
    <property type="entry name" value="EF_HAND_1"/>
    <property type="match status" value="2"/>
</dbReference>
<evidence type="ECO:0000256" key="2">
    <source>
        <dbReference type="SAM" id="MobiDB-lite"/>
    </source>
</evidence>
<evidence type="ECO:0000256" key="1">
    <source>
        <dbReference type="ARBA" id="ARBA00022837"/>
    </source>
</evidence>
<keyword evidence="4" id="KW-0808">Transferase</keyword>
<dbReference type="InterPro" id="IPR052603">
    <property type="entry name" value="EFCB6"/>
</dbReference>
<dbReference type="PANTHER" id="PTHR20875:SF0">
    <property type="entry name" value="GH12158P"/>
    <property type="match status" value="1"/>
</dbReference>
<dbReference type="Pfam" id="PF13499">
    <property type="entry name" value="EF-hand_7"/>
    <property type="match status" value="2"/>
</dbReference>
<keyword evidence="4" id="KW-0418">Kinase</keyword>
<dbReference type="Proteomes" id="UP000037460">
    <property type="component" value="Unassembled WGS sequence"/>
</dbReference>
<sequence length="495" mass="54761">MAHTFVRYGHHSEYKPSFITTQVLPSFASDRKESTRACFLKYDPEQTGYVTPELVQHILRSAGLRVPENDLKRFKTSGAFCWTAFYEALEHEVDSFLSTVPPSDRLARIDAKTFVLPGHVMKTLPTLLAAPSPYSTPRPGEPNLRPTSALPASPRTMVNLRPMTALPASPRTMVSARVVTPSKNGRQSPSDESQRLSPREMPSSPLHLHRSALLSPRASSARRSARPRGPMASTSYTAKLEQILNLAQGIESELDARGTENLDKLLPTRKPIFQGVHQSKGLAGSALALEPAASDARAPPKASQQLSFTPGGPGYVRVAKPQQQKGFEALTEQALNSRFKSMQAAFRYVDHNNSGLVDANEIMRALRMWNLPFVPEHVEQMVQQMDTDDDGFVNYREFIDAFAHSETLEKMLKALRRALHAHFPAPRGSGCDPFAAFQAMDAAHKGTIDRREMAKALKSFKVPFDDRALVLLMHHLDSTGDGKVNYAEFAEALGH</sequence>
<protein>
    <submittedName>
        <fullName evidence="4">Calcium-dependent protein kinase</fullName>
    </submittedName>
</protein>
<evidence type="ECO:0000313" key="4">
    <source>
        <dbReference type="EMBL" id="KOO28963.1"/>
    </source>
</evidence>
<feature type="region of interest" description="Disordered" evidence="2">
    <location>
        <begin position="129"/>
        <end position="157"/>
    </location>
</feature>
<evidence type="ECO:0000259" key="3">
    <source>
        <dbReference type="PROSITE" id="PS50222"/>
    </source>
</evidence>
<dbReference type="PROSITE" id="PS50222">
    <property type="entry name" value="EF_HAND_2"/>
    <property type="match status" value="3"/>
</dbReference>
<dbReference type="InterPro" id="IPR011992">
    <property type="entry name" value="EF-hand-dom_pair"/>
</dbReference>
<dbReference type="Gene3D" id="1.10.238.10">
    <property type="entry name" value="EF-hand"/>
    <property type="match status" value="2"/>
</dbReference>
<feature type="region of interest" description="Disordered" evidence="2">
    <location>
        <begin position="178"/>
        <end position="236"/>
    </location>
</feature>
<feature type="compositionally biased region" description="Low complexity" evidence="2">
    <location>
        <begin position="211"/>
        <end position="222"/>
    </location>
</feature>
<dbReference type="GO" id="GO:0005509">
    <property type="term" value="F:calcium ion binding"/>
    <property type="evidence" value="ECO:0007669"/>
    <property type="project" value="InterPro"/>
</dbReference>
<organism evidence="4 5">
    <name type="scientific">Chrysochromulina tobinii</name>
    <dbReference type="NCBI Taxonomy" id="1460289"/>
    <lineage>
        <taxon>Eukaryota</taxon>
        <taxon>Haptista</taxon>
        <taxon>Haptophyta</taxon>
        <taxon>Prymnesiophyceae</taxon>
        <taxon>Prymnesiales</taxon>
        <taxon>Chrysochromulinaceae</taxon>
        <taxon>Chrysochromulina</taxon>
    </lineage>
</organism>
<gene>
    <name evidence="4" type="ORF">Ctob_012189</name>
</gene>
<reference evidence="5" key="1">
    <citation type="journal article" date="2015" name="PLoS Genet.">
        <title>Genome Sequence and Transcriptome Analyses of Chrysochromulina tobin: Metabolic Tools for Enhanced Algal Fitness in the Prominent Order Prymnesiales (Haptophyceae).</title>
        <authorList>
            <person name="Hovde B.T."/>
            <person name="Deodato C.R."/>
            <person name="Hunsperger H.M."/>
            <person name="Ryken S.A."/>
            <person name="Yost W."/>
            <person name="Jha R.K."/>
            <person name="Patterson J."/>
            <person name="Monnat R.J. Jr."/>
            <person name="Barlow S.B."/>
            <person name="Starkenburg S.R."/>
            <person name="Cattolico R.A."/>
        </authorList>
    </citation>
    <scope>NUCLEOTIDE SEQUENCE</scope>
    <source>
        <strain evidence="5">CCMP291</strain>
    </source>
</reference>
<dbReference type="AlphaFoldDB" id="A0A0M0JRV6"/>
<dbReference type="SMART" id="SM00054">
    <property type="entry name" value="EFh"/>
    <property type="match status" value="5"/>
</dbReference>
<evidence type="ECO:0000313" key="5">
    <source>
        <dbReference type="Proteomes" id="UP000037460"/>
    </source>
</evidence>